<reference evidence="3 4" key="1">
    <citation type="submission" date="2023-05" db="EMBL/GenBank/DDBJ databases">
        <authorList>
            <person name="Guo Y."/>
        </authorList>
    </citation>
    <scope>NUCLEOTIDE SEQUENCE [LARGE SCALE GENOMIC DNA]</scope>
    <source>
        <strain evidence="3 4">GR2756</strain>
    </source>
</reference>
<dbReference type="SUPFAM" id="SSF53756">
    <property type="entry name" value="UDP-Glycosyltransferase/glycogen phosphorylase"/>
    <property type="match status" value="1"/>
</dbReference>
<evidence type="ECO:0000259" key="2">
    <source>
        <dbReference type="Pfam" id="PF00534"/>
    </source>
</evidence>
<proteinExistence type="predicted"/>
<dbReference type="EMBL" id="JAVUPU010000002">
    <property type="protein sequence ID" value="MDT9598262.1"/>
    <property type="molecule type" value="Genomic_DNA"/>
</dbReference>
<sequence>MTARLHIDVTASWNRRAPPHGISRIVTELARAVRDLSEEHQAWRYDHRAQRMRPVSWEALERSLQRDGPDTRDLSVWARRLLRRSALLRLVWRAGLALLGRLSALAPGRRFPAFGPDDCFIYADVSNDDGRVATYRKMIETTGVSTLFYCHDLIPILFEGYVGSNTARCFTQLLRTLLEAEARILCNSEATLRDLGAVAGRMGFAGVDGRVIPPGCDLRRTDREAQSLPGFERAYILYVSTIEVRKNHRLLLRVYDRLMAQGWTDLPMLVFAGYRGWLVEDLLAEIDGAAGAAALVRIVENQSDEEIAALYRGALFTVYPSLYEGWGIPVSESLALGTFCLSSDRGALPEAGAGLTETLDPEDEALWADRIAHYLRDRDELRRREARIRSHFHARSWSDFREDVKVQLLD</sequence>
<gene>
    <name evidence="3" type="ORF">RQX22_04770</name>
</gene>
<dbReference type="RefSeq" id="WP_315724148.1">
    <property type="nucleotide sequence ID" value="NZ_JAVUPU010000002.1"/>
</dbReference>
<comment type="caution">
    <text evidence="3">The sequence shown here is derived from an EMBL/GenBank/DDBJ whole genome shotgun (WGS) entry which is preliminary data.</text>
</comment>
<feature type="domain" description="Glycosyl transferase family 1" evidence="2">
    <location>
        <begin position="232"/>
        <end position="384"/>
    </location>
</feature>
<evidence type="ECO:0000313" key="4">
    <source>
        <dbReference type="Proteomes" id="UP001259572"/>
    </source>
</evidence>
<dbReference type="Pfam" id="PF00534">
    <property type="entry name" value="Glycos_transf_1"/>
    <property type="match status" value="1"/>
</dbReference>
<protein>
    <submittedName>
        <fullName evidence="3">Glycosyltransferase</fullName>
        <ecNumber evidence="3">2.4.-.-</ecNumber>
    </submittedName>
</protein>
<dbReference type="EC" id="2.4.-.-" evidence="3"/>
<dbReference type="PANTHER" id="PTHR46401">
    <property type="entry name" value="GLYCOSYLTRANSFERASE WBBK-RELATED"/>
    <property type="match status" value="1"/>
</dbReference>
<organism evidence="3 4">
    <name type="scientific">Sphingosinicella rhizophila</name>
    <dbReference type="NCBI Taxonomy" id="3050082"/>
    <lineage>
        <taxon>Bacteria</taxon>
        <taxon>Pseudomonadati</taxon>
        <taxon>Pseudomonadota</taxon>
        <taxon>Alphaproteobacteria</taxon>
        <taxon>Sphingomonadales</taxon>
        <taxon>Sphingosinicellaceae</taxon>
        <taxon>Sphingosinicella</taxon>
    </lineage>
</organism>
<evidence type="ECO:0000256" key="1">
    <source>
        <dbReference type="ARBA" id="ARBA00022679"/>
    </source>
</evidence>
<dbReference type="PANTHER" id="PTHR46401:SF2">
    <property type="entry name" value="GLYCOSYLTRANSFERASE WBBK-RELATED"/>
    <property type="match status" value="1"/>
</dbReference>
<dbReference type="Proteomes" id="UP001259572">
    <property type="component" value="Unassembled WGS sequence"/>
</dbReference>
<keyword evidence="4" id="KW-1185">Reference proteome</keyword>
<keyword evidence="3" id="KW-0328">Glycosyltransferase</keyword>
<name>A0ABU3Q4Q0_9SPHN</name>
<evidence type="ECO:0000313" key="3">
    <source>
        <dbReference type="EMBL" id="MDT9598262.1"/>
    </source>
</evidence>
<keyword evidence="1 3" id="KW-0808">Transferase</keyword>
<dbReference type="Gene3D" id="3.40.50.2000">
    <property type="entry name" value="Glycogen Phosphorylase B"/>
    <property type="match status" value="1"/>
</dbReference>
<accession>A0ABU3Q4Q0</accession>
<dbReference type="GO" id="GO:0016757">
    <property type="term" value="F:glycosyltransferase activity"/>
    <property type="evidence" value="ECO:0007669"/>
    <property type="project" value="UniProtKB-KW"/>
</dbReference>
<dbReference type="InterPro" id="IPR001296">
    <property type="entry name" value="Glyco_trans_1"/>
</dbReference>